<sequence>MDVNQFLTAVFPSKSDENIATPRRMLEYGTLQDHIVEILSQYTEGPKPELDEEGRALTEGRIGPFAVYIDRASLCGSMTMKEGNEVKKNTFLPPLRHFEHKGTVIMHLDRH</sequence>
<organism evidence="1 2">
    <name type="scientific">Acropora cervicornis</name>
    <name type="common">Staghorn coral</name>
    <dbReference type="NCBI Taxonomy" id="6130"/>
    <lineage>
        <taxon>Eukaryota</taxon>
        <taxon>Metazoa</taxon>
        <taxon>Cnidaria</taxon>
        <taxon>Anthozoa</taxon>
        <taxon>Hexacorallia</taxon>
        <taxon>Scleractinia</taxon>
        <taxon>Astrocoeniina</taxon>
        <taxon>Acroporidae</taxon>
        <taxon>Acropora</taxon>
    </lineage>
</organism>
<accession>A0AAD9UUY9</accession>
<dbReference type="Proteomes" id="UP001249851">
    <property type="component" value="Unassembled WGS sequence"/>
</dbReference>
<gene>
    <name evidence="1" type="ORF">P5673_028311</name>
</gene>
<proteinExistence type="predicted"/>
<reference evidence="1" key="2">
    <citation type="journal article" date="2023" name="Science">
        <title>Genomic signatures of disease resistance in endangered staghorn corals.</title>
        <authorList>
            <person name="Vollmer S.V."/>
            <person name="Selwyn J.D."/>
            <person name="Despard B.A."/>
            <person name="Roesel C.L."/>
        </authorList>
    </citation>
    <scope>NUCLEOTIDE SEQUENCE</scope>
    <source>
        <strain evidence="1">K2</strain>
    </source>
</reference>
<comment type="caution">
    <text evidence="1">The sequence shown here is derived from an EMBL/GenBank/DDBJ whole genome shotgun (WGS) entry which is preliminary data.</text>
</comment>
<name>A0AAD9UUY9_ACRCE</name>
<evidence type="ECO:0000313" key="1">
    <source>
        <dbReference type="EMBL" id="KAK2550936.1"/>
    </source>
</evidence>
<evidence type="ECO:0000313" key="2">
    <source>
        <dbReference type="Proteomes" id="UP001249851"/>
    </source>
</evidence>
<protein>
    <submittedName>
        <fullName evidence="1">Uncharacterized protein</fullName>
    </submittedName>
</protein>
<reference evidence="1" key="1">
    <citation type="journal article" date="2023" name="G3 (Bethesda)">
        <title>Whole genome assembly and annotation of the endangered Caribbean coral Acropora cervicornis.</title>
        <authorList>
            <person name="Selwyn J.D."/>
            <person name="Vollmer S.V."/>
        </authorList>
    </citation>
    <scope>NUCLEOTIDE SEQUENCE</scope>
    <source>
        <strain evidence="1">K2</strain>
    </source>
</reference>
<keyword evidence="2" id="KW-1185">Reference proteome</keyword>
<dbReference type="AlphaFoldDB" id="A0AAD9UUY9"/>
<dbReference type="EMBL" id="JARQWQ010000104">
    <property type="protein sequence ID" value="KAK2550936.1"/>
    <property type="molecule type" value="Genomic_DNA"/>
</dbReference>